<dbReference type="Pfam" id="PF10417">
    <property type="entry name" value="1-cysPrx_C"/>
    <property type="match status" value="1"/>
</dbReference>
<evidence type="ECO:0000256" key="1">
    <source>
        <dbReference type="ARBA" id="ARBA00008694"/>
    </source>
</evidence>
<dbReference type="GO" id="GO:0006595">
    <property type="term" value="P:polyamine metabolic process"/>
    <property type="evidence" value="ECO:0007669"/>
    <property type="project" value="UniProtKB-ARBA"/>
</dbReference>
<dbReference type="GO" id="GO:0005829">
    <property type="term" value="C:cytosol"/>
    <property type="evidence" value="ECO:0007669"/>
    <property type="project" value="TreeGrafter"/>
</dbReference>
<evidence type="ECO:0000256" key="3">
    <source>
        <dbReference type="ARBA" id="ARBA00013017"/>
    </source>
</evidence>
<evidence type="ECO:0000256" key="7">
    <source>
        <dbReference type="ARBA" id="ARBA00023002"/>
    </source>
</evidence>
<name>A0A8J7NY29_ATRSP</name>
<dbReference type="GO" id="GO:0016747">
    <property type="term" value="F:acyltransferase activity, transferring groups other than amino-acyl groups"/>
    <property type="evidence" value="ECO:0007669"/>
    <property type="project" value="InterPro"/>
</dbReference>
<dbReference type="Pfam" id="PF00578">
    <property type="entry name" value="AhpC-TSA"/>
    <property type="match status" value="1"/>
</dbReference>
<feature type="domain" description="N-acetyltransferase" evidence="13">
    <location>
        <begin position="351"/>
        <end position="497"/>
    </location>
</feature>
<evidence type="ECO:0000313" key="15">
    <source>
        <dbReference type="EMBL" id="MBN3321710.1"/>
    </source>
</evidence>
<sequence>MDGRHYRKIQSGFFSLVFAVSFLLQLVAGAQECYNYAGGHVYPGEASRVPVSDHSLHLSKAKKAGHRCQSAAEARSGSDQLIQQLLELVSKPAPHWEGTAVIKGEFKELKLSDYRGKYLVFFFYPLDFTFVCPTEIIAFSDRIQEFRDINTEVVACSVDSQFTHLAWINTPRKQGGLGPMKIPLLSDLNHQIAKDYGVFLEDQGHTLRGLFIIDDKGILRQITMNDLPVGRSVDETLRLVQAFQYTDKHGEVCPAGWKPGSETRTREKREKEQKKKMAKFILRKAEPKDVSDILRLIKSRVYIPLTTHTSPKYRFPRLGLAPSDRQVRVSHSRVTRGLTGLFCGLVFQELAKYEEMEDQVILTEKELLEDGFGDHPFYHCVVAEVPEDRRTAEGYNVVGFAMYYFTYDPWIGKLLYLEDFYVMKEYRGDGIGSEILRYLSQTAVKSRCSSMHFIVAEWNKPTIEFYKRRGASDLSLQEGWRLFRIDKEYLLKMCAEE</sequence>
<dbReference type="EMBL" id="JAAWVO010056316">
    <property type="protein sequence ID" value="MBN3321710.1"/>
    <property type="molecule type" value="Genomic_DNA"/>
</dbReference>
<dbReference type="GO" id="GO:0006979">
    <property type="term" value="P:response to oxidative stress"/>
    <property type="evidence" value="ECO:0007669"/>
    <property type="project" value="TreeGrafter"/>
</dbReference>
<feature type="domain" description="Thioredoxin" evidence="14">
    <location>
        <begin position="87"/>
        <end position="245"/>
    </location>
</feature>
<keyword evidence="6" id="KW-0049">Antioxidant</keyword>
<keyword evidence="5" id="KW-0808">Transferase</keyword>
<feature type="chain" id="PRO_5035253029" description="thioredoxin-dependent peroxiredoxin" evidence="12">
    <location>
        <begin position="30"/>
        <end position="497"/>
    </location>
</feature>
<evidence type="ECO:0000256" key="12">
    <source>
        <dbReference type="SAM" id="SignalP"/>
    </source>
</evidence>
<dbReference type="Gene3D" id="3.40.30.10">
    <property type="entry name" value="Glutaredoxin"/>
    <property type="match status" value="1"/>
</dbReference>
<dbReference type="InterPro" id="IPR000182">
    <property type="entry name" value="GNAT_dom"/>
</dbReference>
<feature type="non-terminal residue" evidence="15">
    <location>
        <position position="497"/>
    </location>
</feature>
<dbReference type="InterPro" id="IPR036249">
    <property type="entry name" value="Thioredoxin-like_sf"/>
</dbReference>
<dbReference type="CDD" id="cd04301">
    <property type="entry name" value="NAT_SF"/>
    <property type="match status" value="1"/>
</dbReference>
<accession>A0A8J7NY29</accession>
<evidence type="ECO:0000259" key="14">
    <source>
        <dbReference type="PROSITE" id="PS51352"/>
    </source>
</evidence>
<keyword evidence="4" id="KW-0575">Peroxidase</keyword>
<evidence type="ECO:0000313" key="16">
    <source>
        <dbReference type="Proteomes" id="UP000736164"/>
    </source>
</evidence>
<evidence type="ECO:0000256" key="6">
    <source>
        <dbReference type="ARBA" id="ARBA00022862"/>
    </source>
</evidence>
<evidence type="ECO:0000256" key="4">
    <source>
        <dbReference type="ARBA" id="ARBA00022559"/>
    </source>
</evidence>
<feature type="non-terminal residue" evidence="15">
    <location>
        <position position="1"/>
    </location>
</feature>
<dbReference type="Proteomes" id="UP000736164">
    <property type="component" value="Unassembled WGS sequence"/>
</dbReference>
<dbReference type="Pfam" id="PF00583">
    <property type="entry name" value="Acetyltransf_1"/>
    <property type="match status" value="1"/>
</dbReference>
<dbReference type="GO" id="GO:0005783">
    <property type="term" value="C:endoplasmic reticulum"/>
    <property type="evidence" value="ECO:0007669"/>
    <property type="project" value="TreeGrafter"/>
</dbReference>
<dbReference type="InterPro" id="IPR016181">
    <property type="entry name" value="Acyl_CoA_acyltransferase"/>
</dbReference>
<comment type="similarity">
    <text evidence="1">Belongs to the acetyltransferase family.</text>
</comment>
<evidence type="ECO:0000256" key="9">
    <source>
        <dbReference type="ARBA" id="ARBA00023284"/>
    </source>
</evidence>
<keyword evidence="7" id="KW-0560">Oxidoreductase</keyword>
<dbReference type="PROSITE" id="PS51186">
    <property type="entry name" value="GNAT"/>
    <property type="match status" value="1"/>
</dbReference>
<dbReference type="Gene3D" id="3.40.630.30">
    <property type="match status" value="1"/>
</dbReference>
<evidence type="ECO:0000256" key="5">
    <source>
        <dbReference type="ARBA" id="ARBA00022679"/>
    </source>
</evidence>
<proteinExistence type="inferred from homology"/>
<organism evidence="15 16">
    <name type="scientific">Atractosteus spatula</name>
    <name type="common">Alligator gar</name>
    <name type="synonym">Lepisosteus spatula</name>
    <dbReference type="NCBI Taxonomy" id="7917"/>
    <lineage>
        <taxon>Eukaryota</taxon>
        <taxon>Metazoa</taxon>
        <taxon>Chordata</taxon>
        <taxon>Craniata</taxon>
        <taxon>Vertebrata</taxon>
        <taxon>Euteleostomi</taxon>
        <taxon>Actinopterygii</taxon>
        <taxon>Neopterygii</taxon>
        <taxon>Holostei</taxon>
        <taxon>Semionotiformes</taxon>
        <taxon>Lepisosteidae</taxon>
        <taxon>Atractosteus</taxon>
    </lineage>
</organism>
<dbReference type="GO" id="GO:0008379">
    <property type="term" value="F:thioredoxin peroxidase activity"/>
    <property type="evidence" value="ECO:0007669"/>
    <property type="project" value="TreeGrafter"/>
</dbReference>
<protein>
    <recommendedName>
        <fullName evidence="3">thioredoxin-dependent peroxiredoxin</fullName>
        <ecNumber evidence="3">1.11.1.24</ecNumber>
    </recommendedName>
</protein>
<feature type="signal peptide" evidence="12">
    <location>
        <begin position="1"/>
        <end position="29"/>
    </location>
</feature>
<dbReference type="CDD" id="cd03015">
    <property type="entry name" value="PRX_Typ2cys"/>
    <property type="match status" value="1"/>
</dbReference>
<dbReference type="InterPro" id="IPR019479">
    <property type="entry name" value="Peroxiredoxin_C"/>
</dbReference>
<keyword evidence="12" id="KW-0732">Signal</keyword>
<dbReference type="EC" id="1.11.1.24" evidence="3"/>
<dbReference type="FunFam" id="3.40.30.10:FF:000003">
    <property type="entry name" value="Peroxiredoxin 1"/>
    <property type="match status" value="1"/>
</dbReference>
<keyword evidence="8" id="KW-1015">Disulfide bond</keyword>
<dbReference type="PANTHER" id="PTHR10681">
    <property type="entry name" value="THIOREDOXIN PEROXIDASE"/>
    <property type="match status" value="1"/>
</dbReference>
<keyword evidence="10" id="KW-0012">Acyltransferase</keyword>
<keyword evidence="9" id="KW-0676">Redox-active center</keyword>
<evidence type="ECO:0000256" key="8">
    <source>
        <dbReference type="ARBA" id="ARBA00023157"/>
    </source>
</evidence>
<keyword evidence="16" id="KW-1185">Reference proteome</keyword>
<dbReference type="SUPFAM" id="SSF52833">
    <property type="entry name" value="Thioredoxin-like"/>
    <property type="match status" value="1"/>
</dbReference>
<comment type="catalytic activity">
    <reaction evidence="11">
        <text>a hydroperoxide + [thioredoxin]-dithiol = an alcohol + [thioredoxin]-disulfide + H2O</text>
        <dbReference type="Rhea" id="RHEA:62620"/>
        <dbReference type="Rhea" id="RHEA-COMP:10698"/>
        <dbReference type="Rhea" id="RHEA-COMP:10700"/>
        <dbReference type="ChEBI" id="CHEBI:15377"/>
        <dbReference type="ChEBI" id="CHEBI:29950"/>
        <dbReference type="ChEBI" id="CHEBI:30879"/>
        <dbReference type="ChEBI" id="CHEBI:35924"/>
        <dbReference type="ChEBI" id="CHEBI:50058"/>
        <dbReference type="EC" id="1.11.1.24"/>
    </reaction>
</comment>
<dbReference type="PROSITE" id="PS51352">
    <property type="entry name" value="THIOREDOXIN_2"/>
    <property type="match status" value="1"/>
</dbReference>
<dbReference type="GO" id="GO:0045454">
    <property type="term" value="P:cell redox homeostasis"/>
    <property type="evidence" value="ECO:0007669"/>
    <property type="project" value="TreeGrafter"/>
</dbReference>
<comment type="similarity">
    <text evidence="2">Belongs to the peroxiredoxin family. AhpC/Prx1 subfamily.</text>
</comment>
<evidence type="ECO:0000259" key="13">
    <source>
        <dbReference type="PROSITE" id="PS51186"/>
    </source>
</evidence>
<dbReference type="GO" id="GO:0033554">
    <property type="term" value="P:cellular response to stress"/>
    <property type="evidence" value="ECO:0007669"/>
    <property type="project" value="TreeGrafter"/>
</dbReference>
<dbReference type="InterPro" id="IPR000866">
    <property type="entry name" value="AhpC/TSA"/>
</dbReference>
<dbReference type="AlphaFoldDB" id="A0A8J7NY29"/>
<dbReference type="InterPro" id="IPR050217">
    <property type="entry name" value="Peroxiredoxin"/>
</dbReference>
<reference evidence="15" key="1">
    <citation type="journal article" date="2021" name="Cell">
        <title>Tracing the genetic footprints of vertebrate landing in non-teleost ray-finned fishes.</title>
        <authorList>
            <person name="Bi X."/>
            <person name="Wang K."/>
            <person name="Yang L."/>
            <person name="Pan H."/>
            <person name="Jiang H."/>
            <person name="Wei Q."/>
            <person name="Fang M."/>
            <person name="Yu H."/>
            <person name="Zhu C."/>
            <person name="Cai Y."/>
            <person name="He Y."/>
            <person name="Gan X."/>
            <person name="Zeng H."/>
            <person name="Yu D."/>
            <person name="Zhu Y."/>
            <person name="Jiang H."/>
            <person name="Qiu Q."/>
            <person name="Yang H."/>
            <person name="Zhang Y.E."/>
            <person name="Wang W."/>
            <person name="Zhu M."/>
            <person name="He S."/>
            <person name="Zhang G."/>
        </authorList>
    </citation>
    <scope>NUCLEOTIDE SEQUENCE</scope>
    <source>
        <strain evidence="15">Allg_001</strain>
    </source>
</reference>
<dbReference type="GO" id="GO:0042744">
    <property type="term" value="P:hydrogen peroxide catabolic process"/>
    <property type="evidence" value="ECO:0007669"/>
    <property type="project" value="TreeGrafter"/>
</dbReference>
<dbReference type="InterPro" id="IPR013766">
    <property type="entry name" value="Thioredoxin_domain"/>
</dbReference>
<dbReference type="SUPFAM" id="SSF55729">
    <property type="entry name" value="Acyl-CoA N-acyltransferases (Nat)"/>
    <property type="match status" value="1"/>
</dbReference>
<dbReference type="FunFam" id="3.40.630.30:FF:000011">
    <property type="entry name" value="Diamine acetyltransferase 1"/>
    <property type="match status" value="1"/>
</dbReference>
<evidence type="ECO:0000256" key="2">
    <source>
        <dbReference type="ARBA" id="ARBA00009796"/>
    </source>
</evidence>
<gene>
    <name evidence="15" type="primary">Prdx4</name>
    <name evidence="15" type="ORF">GTO95_0009241</name>
</gene>
<comment type="caution">
    <text evidence="15">The sequence shown here is derived from an EMBL/GenBank/DDBJ whole genome shotgun (WGS) entry which is preliminary data.</text>
</comment>
<evidence type="ECO:0000256" key="11">
    <source>
        <dbReference type="ARBA" id="ARBA00049091"/>
    </source>
</evidence>
<dbReference type="PANTHER" id="PTHR10681:SF171">
    <property type="entry name" value="PEROXIREDOXIN 4"/>
    <property type="match status" value="1"/>
</dbReference>
<evidence type="ECO:0000256" key="10">
    <source>
        <dbReference type="ARBA" id="ARBA00023315"/>
    </source>
</evidence>